<name>A0A3B0Z133_9ZZZZ</name>
<dbReference type="EMBL" id="UOFM01000385">
    <property type="protein sequence ID" value="VAW81162.1"/>
    <property type="molecule type" value="Genomic_DNA"/>
</dbReference>
<dbReference type="GO" id="GO:0016020">
    <property type="term" value="C:membrane"/>
    <property type="evidence" value="ECO:0007669"/>
    <property type="project" value="UniProtKB-SubCell"/>
</dbReference>
<feature type="transmembrane region" description="Helical" evidence="12">
    <location>
        <begin position="39"/>
        <end position="61"/>
    </location>
</feature>
<dbReference type="Pfam" id="PF02628">
    <property type="entry name" value="COX15-CtaA"/>
    <property type="match status" value="1"/>
</dbReference>
<evidence type="ECO:0000256" key="4">
    <source>
        <dbReference type="ARBA" id="ARBA00022723"/>
    </source>
</evidence>
<dbReference type="InterPro" id="IPR050450">
    <property type="entry name" value="COX15/CtaA_HemeA_synthase"/>
</dbReference>
<feature type="transmembrane region" description="Helical" evidence="12">
    <location>
        <begin position="195"/>
        <end position="214"/>
    </location>
</feature>
<dbReference type="GO" id="GO:0016491">
    <property type="term" value="F:oxidoreductase activity"/>
    <property type="evidence" value="ECO:0007669"/>
    <property type="project" value="UniProtKB-KW"/>
</dbReference>
<evidence type="ECO:0000256" key="12">
    <source>
        <dbReference type="SAM" id="Phobius"/>
    </source>
</evidence>
<keyword evidence="10" id="KW-1015">Disulfide bond</keyword>
<dbReference type="PANTHER" id="PTHR35457">
    <property type="entry name" value="HEME A SYNTHASE"/>
    <property type="match status" value="1"/>
</dbReference>
<evidence type="ECO:0000256" key="10">
    <source>
        <dbReference type="ARBA" id="ARBA00023157"/>
    </source>
</evidence>
<evidence type="ECO:0000256" key="1">
    <source>
        <dbReference type="ARBA" id="ARBA00004141"/>
    </source>
</evidence>
<keyword evidence="3 12" id="KW-0812">Transmembrane</keyword>
<feature type="transmembrane region" description="Helical" evidence="12">
    <location>
        <begin position="124"/>
        <end position="146"/>
    </location>
</feature>
<feature type="transmembrane region" description="Helical" evidence="12">
    <location>
        <begin position="152"/>
        <end position="174"/>
    </location>
</feature>
<dbReference type="PANTHER" id="PTHR35457:SF1">
    <property type="entry name" value="HEME A SYNTHASE"/>
    <property type="match status" value="1"/>
</dbReference>
<dbReference type="GO" id="GO:0006784">
    <property type="term" value="P:heme A biosynthetic process"/>
    <property type="evidence" value="ECO:0007669"/>
    <property type="project" value="InterPro"/>
</dbReference>
<sequence>MLVGDYSDSKIKPPVGIFDILIQPVYDEPMADGTKTGSLFTALVFIALILTLAAVLLSAYLRLDSIGLGCEQWPGCFGQLPAARDHGLVPSTMAGTIHRFTASLLGLVVVAITFLALRGRRPDNVGLVAPLTVFALTVFLSVLGYSTPSPDIPAVTVGNLLGGMAMLALLWWVSQRSVGAIDDNAATPLKPWARLGLLVVAVQLLLGAVTSASFAGPACTAFPGCNGDWASATNLIQSFDLFGKLATDDQGRVITGSLQKTVHMTHRLGAVLTFLYLGWLALKALKLDSSLRSTAISLMVFLVIQVILGISAVLTDLPLLLVTAHNAIGAMLLLTIVNLNHLVTPTESPAYAAVTSGDSL</sequence>
<keyword evidence="4" id="KW-0479">Metal-binding</keyword>
<feature type="transmembrane region" description="Helical" evidence="12">
    <location>
        <begin position="320"/>
        <end position="339"/>
    </location>
</feature>
<protein>
    <submittedName>
        <fullName evidence="13">Heme A synthase, cytochrome oxidase biogenesis protein Cox15-CtaA</fullName>
    </submittedName>
</protein>
<proteinExistence type="predicted"/>
<gene>
    <name evidence="13" type="ORF">MNBD_GAMMA14-892</name>
</gene>
<feature type="transmembrane region" description="Helical" evidence="12">
    <location>
        <begin position="97"/>
        <end position="117"/>
    </location>
</feature>
<organism evidence="13">
    <name type="scientific">hydrothermal vent metagenome</name>
    <dbReference type="NCBI Taxonomy" id="652676"/>
    <lineage>
        <taxon>unclassified sequences</taxon>
        <taxon>metagenomes</taxon>
        <taxon>ecological metagenomes</taxon>
    </lineage>
</organism>
<feature type="transmembrane region" description="Helical" evidence="12">
    <location>
        <begin position="294"/>
        <end position="314"/>
    </location>
</feature>
<dbReference type="AlphaFoldDB" id="A0A3B0Z133"/>
<comment type="pathway">
    <text evidence="11">Porphyrin-containing compound metabolism.</text>
</comment>
<keyword evidence="5 12" id="KW-1133">Transmembrane helix</keyword>
<evidence type="ECO:0000256" key="7">
    <source>
        <dbReference type="ARBA" id="ARBA00023004"/>
    </source>
</evidence>
<evidence type="ECO:0000313" key="13">
    <source>
        <dbReference type="EMBL" id="VAW81162.1"/>
    </source>
</evidence>
<evidence type="ECO:0000256" key="3">
    <source>
        <dbReference type="ARBA" id="ARBA00022692"/>
    </source>
</evidence>
<dbReference type="GO" id="GO:0046872">
    <property type="term" value="F:metal ion binding"/>
    <property type="evidence" value="ECO:0007669"/>
    <property type="project" value="UniProtKB-KW"/>
</dbReference>
<comment type="subcellular location">
    <subcellularLocation>
        <location evidence="1">Membrane</location>
        <topology evidence="1">Multi-pass membrane protein</topology>
    </subcellularLocation>
</comment>
<evidence type="ECO:0000256" key="2">
    <source>
        <dbReference type="ARBA" id="ARBA00022475"/>
    </source>
</evidence>
<dbReference type="InterPro" id="IPR003780">
    <property type="entry name" value="COX15/CtaA_fam"/>
</dbReference>
<feature type="transmembrane region" description="Helical" evidence="12">
    <location>
        <begin position="264"/>
        <end position="282"/>
    </location>
</feature>
<evidence type="ECO:0000256" key="6">
    <source>
        <dbReference type="ARBA" id="ARBA00023002"/>
    </source>
</evidence>
<evidence type="ECO:0000256" key="11">
    <source>
        <dbReference type="ARBA" id="ARBA00023444"/>
    </source>
</evidence>
<keyword evidence="7" id="KW-0408">Iron</keyword>
<keyword evidence="9 12" id="KW-0472">Membrane</keyword>
<evidence type="ECO:0000256" key="8">
    <source>
        <dbReference type="ARBA" id="ARBA00023133"/>
    </source>
</evidence>
<keyword evidence="6" id="KW-0560">Oxidoreductase</keyword>
<accession>A0A3B0Z133</accession>
<evidence type="ECO:0000256" key="5">
    <source>
        <dbReference type="ARBA" id="ARBA00022989"/>
    </source>
</evidence>
<evidence type="ECO:0000256" key="9">
    <source>
        <dbReference type="ARBA" id="ARBA00023136"/>
    </source>
</evidence>
<keyword evidence="8" id="KW-0350">Heme biosynthesis</keyword>
<reference evidence="13" key="1">
    <citation type="submission" date="2018-06" db="EMBL/GenBank/DDBJ databases">
        <authorList>
            <person name="Zhirakovskaya E."/>
        </authorList>
    </citation>
    <scope>NUCLEOTIDE SEQUENCE</scope>
</reference>
<keyword evidence="2" id="KW-1003">Cell membrane</keyword>